<evidence type="ECO:0000256" key="9">
    <source>
        <dbReference type="ARBA" id="ARBA00023136"/>
    </source>
</evidence>
<dbReference type="InterPro" id="IPR003439">
    <property type="entry name" value="ABC_transporter-like_ATP-bd"/>
</dbReference>
<protein>
    <submittedName>
        <fullName evidence="10">ATP-binding cassette domain-containing protein</fullName>
    </submittedName>
</protein>
<dbReference type="InterPro" id="IPR003959">
    <property type="entry name" value="ATPase_AAA_core"/>
</dbReference>
<dbReference type="InterPro" id="IPR003593">
    <property type="entry name" value="AAA+_ATPase"/>
</dbReference>
<dbReference type="GeneID" id="97329363"/>
<dbReference type="InterPro" id="IPR051535">
    <property type="entry name" value="Siderophore_ABC-ATPase"/>
</dbReference>
<sequence length="238" mass="27426">MNDLYIQGVHIDWNKIPVNSYLREIDAIKGLEELIFHNSITFFVGENGSGKSTLLEALAVACGFNPEGGTKNYIFSTYDSHSQLHEAIRVVKGYRQAKWGYFLRAESFYNVATKEEEYADWEHPSEKYHEKSHGESFLALAQNYLKPNGVYFFDEPEAALSPQRQLTLLMEIHACARQGSQFIIVTHSPILLGIPEAQIIAFDEEGIHEYKYEETESYMVTEMFINNREQLLRRLLSE</sequence>
<organism evidence="10 11">
    <name type="scientific">[Ruminococcus] torques</name>
    <dbReference type="NCBI Taxonomy" id="33039"/>
    <lineage>
        <taxon>Bacteria</taxon>
        <taxon>Bacillati</taxon>
        <taxon>Bacillota</taxon>
        <taxon>Clostridia</taxon>
        <taxon>Lachnospirales</taxon>
        <taxon>Lachnospiraceae</taxon>
        <taxon>Mediterraneibacter</taxon>
    </lineage>
</organism>
<dbReference type="GO" id="GO:0005886">
    <property type="term" value="C:plasma membrane"/>
    <property type="evidence" value="ECO:0007669"/>
    <property type="project" value="UniProtKB-SubCell"/>
</dbReference>
<dbReference type="AlphaFoldDB" id="A0A4Q5CCX1"/>
<dbReference type="Proteomes" id="UP000292665">
    <property type="component" value="Unassembled WGS sequence"/>
</dbReference>
<dbReference type="PROSITE" id="PS50893">
    <property type="entry name" value="ABC_TRANSPORTER_2"/>
    <property type="match status" value="1"/>
</dbReference>
<reference evidence="10 11" key="1">
    <citation type="journal article" date="2019" name="Science, e1252229">
        <title>Invertible promoters mediate bacterial phase variation, antibiotic resistance, and host adaptation in the gut.</title>
        <authorList>
            <person name="Jiang X."/>
            <person name="Hall A.B."/>
            <person name="Arthur T.D."/>
            <person name="Plichta D.R."/>
            <person name="Covington C.T."/>
            <person name="Poyet M."/>
            <person name="Crothers J."/>
            <person name="Moses P.L."/>
            <person name="Tolonen A.C."/>
            <person name="Vlamakis H."/>
            <person name="Alm E.J."/>
            <person name="Xavier R.J."/>
        </authorList>
    </citation>
    <scope>NUCLEOTIDE SEQUENCE [LARGE SCALE GENOMIC DNA]</scope>
    <source>
        <strain evidence="11">aa_0143</strain>
    </source>
</reference>
<keyword evidence="3" id="KW-1003">Cell membrane</keyword>
<evidence type="ECO:0000256" key="6">
    <source>
        <dbReference type="ARBA" id="ARBA00022840"/>
    </source>
</evidence>
<keyword evidence="6 10" id="KW-0067">ATP-binding</keyword>
<dbReference type="Gene3D" id="3.40.50.300">
    <property type="entry name" value="P-loop containing nucleotide triphosphate hydrolases"/>
    <property type="match status" value="2"/>
</dbReference>
<dbReference type="InterPro" id="IPR027417">
    <property type="entry name" value="P-loop_NTPase"/>
</dbReference>
<proteinExistence type="predicted"/>
<keyword evidence="9" id="KW-0472">Membrane</keyword>
<keyword evidence="7" id="KW-0408">Iron</keyword>
<keyword evidence="8" id="KW-0406">Ion transport</keyword>
<comment type="subcellular location">
    <subcellularLocation>
        <location evidence="1">Cell membrane</location>
        <topology evidence="1">Peripheral membrane protein</topology>
    </subcellularLocation>
</comment>
<evidence type="ECO:0000313" key="11">
    <source>
        <dbReference type="Proteomes" id="UP000292665"/>
    </source>
</evidence>
<dbReference type="PANTHER" id="PTHR42771">
    <property type="entry name" value="IRON(3+)-HYDROXAMATE IMPORT ATP-BINDING PROTEIN FHUC"/>
    <property type="match status" value="1"/>
</dbReference>
<dbReference type="GO" id="GO:0005524">
    <property type="term" value="F:ATP binding"/>
    <property type="evidence" value="ECO:0007669"/>
    <property type="project" value="UniProtKB-KW"/>
</dbReference>
<accession>A0A4Q5CCX1</accession>
<evidence type="ECO:0000256" key="1">
    <source>
        <dbReference type="ARBA" id="ARBA00004202"/>
    </source>
</evidence>
<gene>
    <name evidence="10" type="ORF">EAI93_01950</name>
</gene>
<evidence type="ECO:0000256" key="7">
    <source>
        <dbReference type="ARBA" id="ARBA00023004"/>
    </source>
</evidence>
<keyword evidence="5" id="KW-0547">Nucleotide-binding</keyword>
<evidence type="ECO:0000256" key="5">
    <source>
        <dbReference type="ARBA" id="ARBA00022741"/>
    </source>
</evidence>
<keyword evidence="2" id="KW-0813">Transport</keyword>
<dbReference type="CDD" id="cd00267">
    <property type="entry name" value="ABC_ATPase"/>
    <property type="match status" value="1"/>
</dbReference>
<dbReference type="RefSeq" id="WP_009319910.1">
    <property type="nucleotide sequence ID" value="NZ_CATXVX010000003.1"/>
</dbReference>
<dbReference type="SMART" id="SM00382">
    <property type="entry name" value="AAA"/>
    <property type="match status" value="1"/>
</dbReference>
<name>A0A4Q5CCX1_9FIRM</name>
<evidence type="ECO:0000256" key="2">
    <source>
        <dbReference type="ARBA" id="ARBA00022448"/>
    </source>
</evidence>
<evidence type="ECO:0000256" key="8">
    <source>
        <dbReference type="ARBA" id="ARBA00023065"/>
    </source>
</evidence>
<dbReference type="GO" id="GO:0006826">
    <property type="term" value="P:iron ion transport"/>
    <property type="evidence" value="ECO:0007669"/>
    <property type="project" value="UniProtKB-KW"/>
</dbReference>
<evidence type="ECO:0000256" key="4">
    <source>
        <dbReference type="ARBA" id="ARBA00022496"/>
    </source>
</evidence>
<evidence type="ECO:0000313" key="10">
    <source>
        <dbReference type="EMBL" id="RYS82479.1"/>
    </source>
</evidence>
<dbReference type="Pfam" id="PF13304">
    <property type="entry name" value="AAA_21"/>
    <property type="match status" value="1"/>
</dbReference>
<dbReference type="EMBL" id="RCYR01000001">
    <property type="protein sequence ID" value="RYS82479.1"/>
    <property type="molecule type" value="Genomic_DNA"/>
</dbReference>
<dbReference type="GO" id="GO:0016887">
    <property type="term" value="F:ATP hydrolysis activity"/>
    <property type="evidence" value="ECO:0007669"/>
    <property type="project" value="InterPro"/>
</dbReference>
<keyword evidence="4" id="KW-0410">Iron transport</keyword>
<dbReference type="PANTHER" id="PTHR42771:SF2">
    <property type="entry name" value="IRON(3+)-HYDROXAMATE IMPORT ATP-BINDING PROTEIN FHUC"/>
    <property type="match status" value="1"/>
</dbReference>
<dbReference type="Pfam" id="PF13476">
    <property type="entry name" value="AAA_23"/>
    <property type="match status" value="1"/>
</dbReference>
<comment type="caution">
    <text evidence="10">The sequence shown here is derived from an EMBL/GenBank/DDBJ whole genome shotgun (WGS) entry which is preliminary data.</text>
</comment>
<dbReference type="GO" id="GO:0006302">
    <property type="term" value="P:double-strand break repair"/>
    <property type="evidence" value="ECO:0007669"/>
    <property type="project" value="InterPro"/>
</dbReference>
<dbReference type="InterPro" id="IPR038729">
    <property type="entry name" value="Rad50/SbcC_AAA"/>
</dbReference>
<evidence type="ECO:0000256" key="3">
    <source>
        <dbReference type="ARBA" id="ARBA00022475"/>
    </source>
</evidence>
<dbReference type="SUPFAM" id="SSF52540">
    <property type="entry name" value="P-loop containing nucleoside triphosphate hydrolases"/>
    <property type="match status" value="1"/>
</dbReference>